<feature type="transmembrane region" description="Helical" evidence="9">
    <location>
        <begin position="173"/>
        <end position="189"/>
    </location>
</feature>
<keyword evidence="3" id="KW-0328">Glycosyltransferase</keyword>
<sequence length="510" mass="58824">MASFFRGITPKYIILTGCLFTLLFAFFSNEVYHPDEHFQILEYAHMKLFGTPVPAELPWEYILMMRPGLQPMIAYGLGWLLDAGGIYSPYLLFSLLHVLSGALSIVSVLAFYRVVRGTLSGPSEEKWLLLLSFFLWFMVYLHVRFSSETFSGNLLLLLVSVYLSYGQRERKRPFVWGAGMGLLAGAAFISRYQVGFALFGFGLWLLVFARRWRLLAGLALGGAAMLGVGVLVDYWLYGTWTCSPVNYLRENILNSHIDKFGIKPWYFYLSDTVSKGFVVYGLAILAATCWFFVRNPKHVITWTMVPFLLAHQLVGHKELRFLFPVLPFIPFFAVLLARDLPQRLLRNRIVRLVGVLAVVLNFALIVYNVIPIKNTDIFFYRMMDDYCRGKERVCVLNVKDEPTYYSYGEFMIGPRVVTARFYMPRNMELRLAGSISELEREARRLRRTCPDVFILSGDERLPEHTALPVEKVAWNPYPKWIIRYFNFNDWVSLSIRRKNLYKVGASAGEK</sequence>
<feature type="transmembrane region" description="Helical" evidence="9">
    <location>
        <begin position="90"/>
        <end position="115"/>
    </location>
</feature>
<proteinExistence type="predicted"/>
<feature type="transmembrane region" description="Helical" evidence="9">
    <location>
        <begin position="219"/>
        <end position="237"/>
    </location>
</feature>
<feature type="transmembrane region" description="Helical" evidence="9">
    <location>
        <begin position="149"/>
        <end position="166"/>
    </location>
</feature>
<evidence type="ECO:0000256" key="4">
    <source>
        <dbReference type="ARBA" id="ARBA00022679"/>
    </source>
</evidence>
<evidence type="ECO:0000256" key="9">
    <source>
        <dbReference type="SAM" id="Phobius"/>
    </source>
</evidence>
<evidence type="ECO:0000256" key="1">
    <source>
        <dbReference type="ARBA" id="ARBA00004127"/>
    </source>
</evidence>
<evidence type="ECO:0000256" key="2">
    <source>
        <dbReference type="ARBA" id="ARBA00004586"/>
    </source>
</evidence>
<evidence type="ECO:0000313" key="10">
    <source>
        <dbReference type="EMBL" id="MBC5616654.1"/>
    </source>
</evidence>
<evidence type="ECO:0000256" key="5">
    <source>
        <dbReference type="ARBA" id="ARBA00022692"/>
    </source>
</evidence>
<evidence type="ECO:0000256" key="3">
    <source>
        <dbReference type="ARBA" id="ARBA00022676"/>
    </source>
</evidence>
<comment type="subcellular location">
    <subcellularLocation>
        <location evidence="1">Endomembrane system</location>
        <topology evidence="1">Multi-pass membrane protein</topology>
    </subcellularLocation>
    <subcellularLocation>
        <location evidence="2">Endoplasmic reticulum membrane</location>
    </subcellularLocation>
</comment>
<organism evidence="10 11">
    <name type="scientific">Alistipes hominis</name>
    <dbReference type="NCBI Taxonomy" id="2763015"/>
    <lineage>
        <taxon>Bacteria</taxon>
        <taxon>Pseudomonadati</taxon>
        <taxon>Bacteroidota</taxon>
        <taxon>Bacteroidia</taxon>
        <taxon>Bacteroidales</taxon>
        <taxon>Rikenellaceae</taxon>
        <taxon>Alistipes</taxon>
    </lineage>
</organism>
<protein>
    <recommendedName>
        <fullName evidence="12">Mannosyltransferase</fullName>
    </recommendedName>
</protein>
<dbReference type="EMBL" id="JACOOK010000003">
    <property type="protein sequence ID" value="MBC5616654.1"/>
    <property type="molecule type" value="Genomic_DNA"/>
</dbReference>
<comment type="caution">
    <text evidence="10">The sequence shown here is derived from an EMBL/GenBank/DDBJ whole genome shotgun (WGS) entry which is preliminary data.</text>
</comment>
<reference evidence="10 11" key="1">
    <citation type="submission" date="2020-08" db="EMBL/GenBank/DDBJ databases">
        <title>Genome public.</title>
        <authorList>
            <person name="Liu C."/>
            <person name="Sun Q."/>
        </authorList>
    </citation>
    <scope>NUCLEOTIDE SEQUENCE [LARGE SCALE GENOMIC DNA]</scope>
    <source>
        <strain evidence="10 11">New-7</strain>
    </source>
</reference>
<keyword evidence="5 9" id="KW-0812">Transmembrane</keyword>
<name>A0ABR7CM35_9BACT</name>
<feature type="transmembrane region" description="Helical" evidence="9">
    <location>
        <begin position="127"/>
        <end position="143"/>
    </location>
</feature>
<feature type="transmembrane region" description="Helical" evidence="9">
    <location>
        <begin position="195"/>
        <end position="212"/>
    </location>
</feature>
<accession>A0ABR7CM35</accession>
<dbReference type="Pfam" id="PF03901">
    <property type="entry name" value="Glyco_transf_22"/>
    <property type="match status" value="1"/>
</dbReference>
<keyword evidence="6" id="KW-0256">Endoplasmic reticulum</keyword>
<dbReference type="Proteomes" id="UP000636891">
    <property type="component" value="Unassembled WGS sequence"/>
</dbReference>
<dbReference type="InterPro" id="IPR005599">
    <property type="entry name" value="GPI_mannosylTrfase"/>
</dbReference>
<dbReference type="RefSeq" id="WP_182424205.1">
    <property type="nucleotide sequence ID" value="NZ_JACOOK010000003.1"/>
</dbReference>
<feature type="transmembrane region" description="Helical" evidence="9">
    <location>
        <begin position="349"/>
        <end position="370"/>
    </location>
</feature>
<keyword evidence="8 9" id="KW-0472">Membrane</keyword>
<evidence type="ECO:0000313" key="11">
    <source>
        <dbReference type="Proteomes" id="UP000636891"/>
    </source>
</evidence>
<evidence type="ECO:0008006" key="12">
    <source>
        <dbReference type="Google" id="ProtNLM"/>
    </source>
</evidence>
<keyword evidence="11" id="KW-1185">Reference proteome</keyword>
<dbReference type="PANTHER" id="PTHR22760">
    <property type="entry name" value="GLYCOSYLTRANSFERASE"/>
    <property type="match status" value="1"/>
</dbReference>
<keyword evidence="7 9" id="KW-1133">Transmembrane helix</keyword>
<evidence type="ECO:0000256" key="8">
    <source>
        <dbReference type="ARBA" id="ARBA00023136"/>
    </source>
</evidence>
<feature type="transmembrane region" description="Helical" evidence="9">
    <location>
        <begin position="321"/>
        <end position="337"/>
    </location>
</feature>
<feature type="transmembrane region" description="Helical" evidence="9">
    <location>
        <begin position="273"/>
        <end position="292"/>
    </location>
</feature>
<gene>
    <name evidence="10" type="ORF">H8S08_06420</name>
</gene>
<feature type="transmembrane region" description="Helical" evidence="9">
    <location>
        <begin position="12"/>
        <end position="28"/>
    </location>
</feature>
<evidence type="ECO:0000256" key="6">
    <source>
        <dbReference type="ARBA" id="ARBA00022824"/>
    </source>
</evidence>
<keyword evidence="4" id="KW-0808">Transferase</keyword>
<evidence type="ECO:0000256" key="7">
    <source>
        <dbReference type="ARBA" id="ARBA00022989"/>
    </source>
</evidence>
<feature type="transmembrane region" description="Helical" evidence="9">
    <location>
        <begin position="299"/>
        <end position="315"/>
    </location>
</feature>